<keyword evidence="1" id="KW-1133">Transmembrane helix</keyword>
<evidence type="ECO:0000313" key="3">
    <source>
        <dbReference type="EMBL" id="CAH3173015.1"/>
    </source>
</evidence>
<comment type="caution">
    <text evidence="3">The sequence shown here is derived from an EMBL/GenBank/DDBJ whole genome shotgun (WGS) entry which is preliminary data.</text>
</comment>
<feature type="transmembrane region" description="Helical" evidence="1">
    <location>
        <begin position="503"/>
        <end position="525"/>
    </location>
</feature>
<feature type="transmembrane region" description="Helical" evidence="1">
    <location>
        <begin position="471"/>
        <end position="491"/>
    </location>
</feature>
<keyword evidence="1" id="KW-0812">Transmembrane</keyword>
<proteinExistence type="predicted"/>
<keyword evidence="1" id="KW-0472">Membrane</keyword>
<name>A0ABN8R6S1_9CNID</name>
<dbReference type="Proteomes" id="UP001159427">
    <property type="component" value="Unassembled WGS sequence"/>
</dbReference>
<dbReference type="CDD" id="cd22744">
    <property type="entry name" value="OTU"/>
    <property type="match status" value="1"/>
</dbReference>
<organism evidence="3 4">
    <name type="scientific">Porites evermanni</name>
    <dbReference type="NCBI Taxonomy" id="104178"/>
    <lineage>
        <taxon>Eukaryota</taxon>
        <taxon>Metazoa</taxon>
        <taxon>Cnidaria</taxon>
        <taxon>Anthozoa</taxon>
        <taxon>Hexacorallia</taxon>
        <taxon>Scleractinia</taxon>
        <taxon>Fungiina</taxon>
        <taxon>Poritidae</taxon>
        <taxon>Porites</taxon>
    </lineage>
</organism>
<evidence type="ECO:0000256" key="1">
    <source>
        <dbReference type="SAM" id="Phobius"/>
    </source>
</evidence>
<sequence length="659" mass="72657">MNRDTDEHDKRIDNILKSWSMSREHIAKDGDCCFRAVARNVFKLTETEGLSSQAYEHLANLGLVNLDEKSLSDSLRVLTVSEWSGENRPHYESFLTTDNFDEEVKRFTHKGYFTGELGNLMVLAMANVLKMPIVIFSSLENYPTIPILPRGQLNDMPTLFVSFNAAGCGHYDYVHTETVPMVLEKQQEEQVNEKKRPQVSCSCGASRKGQEKVSNVCNNVIGSHSSRCKCLKARVSCDGNCKCKGCSNPFGQSQAGNAEGECAPRKRRKFDIQNSIKLKSKMSRINSLTKDGTSYSTPEIFNEHFIYIADNYIDNTINTEPDLTSLVDFVNRKKAGNSADFSIPLFSEREVLENIKPLPSNRATMENTFHSNWCHHLKIKVIIMFLCSQCSYCSSVPTVPLCPLFLCAHCSFVPTVPLRILFLCAHCSSVPSVPLCLLFLCAHCSSVPTVPLCPLFLCALCSSVPTVPLRLLFLCAYCSSVLTVPLCPLFLCAHCSSVPTVPLFLLFLCAYCSSVLTVPLCPLFLCAHCSSVPSVPLCSLFLCVHCSSVPSVPLCPLFLCAQCSSVPTLPLCLVFLCAHCSSVFTVPLCPLFLCAHCSSVPTVPLFLLFLCAYCSSVLTVPLCPLFLCAYCSSVPTVPLCSLFLCALCSSVPNNHKLIY</sequence>
<feature type="domain" description="OTU" evidence="2">
    <location>
        <begin position="21"/>
        <end position="177"/>
    </location>
</feature>
<dbReference type="SUPFAM" id="SSF54001">
    <property type="entry name" value="Cysteine proteinases"/>
    <property type="match status" value="1"/>
</dbReference>
<protein>
    <recommendedName>
        <fullName evidence="2">OTU domain-containing protein</fullName>
    </recommendedName>
</protein>
<dbReference type="InterPro" id="IPR003323">
    <property type="entry name" value="OTU_dom"/>
</dbReference>
<dbReference type="EMBL" id="CALNXI010001599">
    <property type="protein sequence ID" value="CAH3173015.1"/>
    <property type="molecule type" value="Genomic_DNA"/>
</dbReference>
<dbReference type="InterPro" id="IPR050704">
    <property type="entry name" value="Peptidase_C85-like"/>
</dbReference>
<reference evidence="3 4" key="1">
    <citation type="submission" date="2022-05" db="EMBL/GenBank/DDBJ databases">
        <authorList>
            <consortium name="Genoscope - CEA"/>
            <person name="William W."/>
        </authorList>
    </citation>
    <scope>NUCLEOTIDE SEQUENCE [LARGE SCALE GENOMIC DNA]</scope>
</reference>
<feature type="transmembrane region" description="Helical" evidence="1">
    <location>
        <begin position="571"/>
        <end position="593"/>
    </location>
</feature>
<evidence type="ECO:0000259" key="2">
    <source>
        <dbReference type="PROSITE" id="PS50802"/>
    </source>
</evidence>
<accession>A0ABN8R6S1</accession>
<dbReference type="PROSITE" id="PS50802">
    <property type="entry name" value="OTU"/>
    <property type="match status" value="1"/>
</dbReference>
<evidence type="ECO:0000313" key="4">
    <source>
        <dbReference type="Proteomes" id="UP001159427"/>
    </source>
</evidence>
<dbReference type="InterPro" id="IPR038765">
    <property type="entry name" value="Papain-like_cys_pep_sf"/>
</dbReference>
<dbReference type="Pfam" id="PF02338">
    <property type="entry name" value="OTU"/>
    <property type="match status" value="1"/>
</dbReference>
<feature type="transmembrane region" description="Helical" evidence="1">
    <location>
        <begin position="605"/>
        <end position="627"/>
    </location>
</feature>
<dbReference type="Gene3D" id="3.90.70.80">
    <property type="match status" value="1"/>
</dbReference>
<gene>
    <name evidence="3" type="ORF">PEVE_00008735</name>
</gene>
<keyword evidence="4" id="KW-1185">Reference proteome</keyword>
<dbReference type="PANTHER" id="PTHR12419">
    <property type="entry name" value="OTU DOMAIN CONTAINING PROTEIN"/>
    <property type="match status" value="1"/>
</dbReference>
<feature type="transmembrane region" description="Helical" evidence="1">
    <location>
        <begin position="437"/>
        <end position="459"/>
    </location>
</feature>